<feature type="domain" description="Glycosyl hydrolase-like 10" evidence="3">
    <location>
        <begin position="139"/>
        <end position="492"/>
    </location>
</feature>
<dbReference type="Gene3D" id="2.60.40.10">
    <property type="entry name" value="Immunoglobulins"/>
    <property type="match status" value="1"/>
</dbReference>
<keyword evidence="2" id="KW-0812">Transmembrane</keyword>
<proteinExistence type="predicted"/>
<name>A0A174WHU4_9CLOT</name>
<evidence type="ECO:0000259" key="4">
    <source>
        <dbReference type="Pfam" id="PF07532"/>
    </source>
</evidence>
<dbReference type="OrthoDB" id="43070at2"/>
<organism evidence="5 6">
    <name type="scientific">Clostridium paraputrificum</name>
    <dbReference type="NCBI Taxonomy" id="29363"/>
    <lineage>
        <taxon>Bacteria</taxon>
        <taxon>Bacillati</taxon>
        <taxon>Bacillota</taxon>
        <taxon>Clostridia</taxon>
        <taxon>Eubacteriales</taxon>
        <taxon>Clostridiaceae</taxon>
        <taxon>Clostridium</taxon>
    </lineage>
</organism>
<dbReference type="InterPro" id="IPR017853">
    <property type="entry name" value="GH"/>
</dbReference>
<dbReference type="EMBL" id="MAPZ01000011">
    <property type="protein sequence ID" value="OBY11730.1"/>
    <property type="molecule type" value="Genomic_DNA"/>
</dbReference>
<evidence type="ECO:0000259" key="3">
    <source>
        <dbReference type="Pfam" id="PF02638"/>
    </source>
</evidence>
<feature type="domain" description="Bacterial Ig-like" evidence="4">
    <location>
        <begin position="674"/>
        <end position="726"/>
    </location>
</feature>
<dbReference type="SUPFAM" id="SSF51445">
    <property type="entry name" value="(Trans)glycosidases"/>
    <property type="match status" value="1"/>
</dbReference>
<reference evidence="5 6" key="1">
    <citation type="submission" date="2016-06" db="EMBL/GenBank/DDBJ databases">
        <authorList>
            <person name="Kjaerup R.B."/>
            <person name="Dalgaard T.S."/>
            <person name="Juul-Madsen H.R."/>
        </authorList>
    </citation>
    <scope>NUCLEOTIDE SEQUENCE [LARGE SCALE GENOMIC DNA]</scope>
    <source>
        <strain evidence="5 6">373-A1</strain>
    </source>
</reference>
<evidence type="ECO:0000256" key="2">
    <source>
        <dbReference type="SAM" id="Phobius"/>
    </source>
</evidence>
<evidence type="ECO:0000313" key="6">
    <source>
        <dbReference type="Proteomes" id="UP000092714"/>
    </source>
</evidence>
<dbReference type="InterPro" id="IPR011081">
    <property type="entry name" value="Big_4"/>
</dbReference>
<keyword evidence="2" id="KW-1133">Transmembrane helix</keyword>
<dbReference type="RefSeq" id="WP_055184832.1">
    <property type="nucleotide sequence ID" value="NZ_CAXSZC010000004.1"/>
</dbReference>
<keyword evidence="2" id="KW-0472">Membrane</keyword>
<evidence type="ECO:0000313" key="5">
    <source>
        <dbReference type="EMBL" id="OBY11730.1"/>
    </source>
</evidence>
<dbReference type="PANTHER" id="PTHR43405:SF1">
    <property type="entry name" value="GLYCOSYL HYDROLASE DIGH"/>
    <property type="match status" value="1"/>
</dbReference>
<dbReference type="AlphaFoldDB" id="A0A174WHU4"/>
<keyword evidence="6" id="KW-1185">Reference proteome</keyword>
<protein>
    <recommendedName>
        <fullName evidence="7">Glycosyl hydrolase-like 10 domain-containing protein</fullName>
    </recommendedName>
</protein>
<dbReference type="Proteomes" id="UP000092714">
    <property type="component" value="Unassembled WGS sequence"/>
</dbReference>
<dbReference type="InterPro" id="IPR052177">
    <property type="entry name" value="Divisome_Glycosyl_Hydrolase"/>
</dbReference>
<dbReference type="Pfam" id="PF07532">
    <property type="entry name" value="Big_4"/>
    <property type="match status" value="1"/>
</dbReference>
<feature type="transmembrane region" description="Helical" evidence="2">
    <location>
        <begin position="763"/>
        <end position="780"/>
    </location>
</feature>
<dbReference type="PANTHER" id="PTHR43405">
    <property type="entry name" value="GLYCOSYL HYDROLASE DIGH"/>
    <property type="match status" value="1"/>
</dbReference>
<dbReference type="Gene3D" id="3.20.20.80">
    <property type="entry name" value="Glycosidases"/>
    <property type="match status" value="1"/>
</dbReference>
<keyword evidence="1" id="KW-0732">Signal</keyword>
<dbReference type="Pfam" id="PF02638">
    <property type="entry name" value="GHL10"/>
    <property type="match status" value="1"/>
</dbReference>
<evidence type="ECO:0008006" key="7">
    <source>
        <dbReference type="Google" id="ProtNLM"/>
    </source>
</evidence>
<dbReference type="InterPro" id="IPR003790">
    <property type="entry name" value="GHL10"/>
</dbReference>
<sequence>MRKKHFKSMLGLSLAIIMTGSLLSIGSITTFATEVNGDTIVRTSNRELLEKELRNAKSLIDTTLVGTLGGQYPEEARKNFEVVIENAKRILEDNSSSDDIISKELSTLKQAIKEYSSKRIDAPWDKYNVPETMPVRKREVRAAWVSSVVNIDWPSKDTWKIENKDERIATQKDDLLEILDRLEDTGVNTVFFQVRPTSDVFYRSELAPWSYWLTGKYGEDPGFDPLQFAINETHKRNMELHAWCNPYRVSMPASLYTDEDGNNLKNLDEVADMLKKDNNNIYAKHPEWIKVATNRFVLDPGIPDAQKYVEDCIMEIVNNYDVDGIHFDDYFYVGNNGGFDNGYSDLETYNKYADKTQFPDIEDWRRNNTYTLIKNLHEKINEVKPWVKFGISPAGVWRNKSDDPNGSDTNAGIPNYDRAYADTKKWVLEELIDYIAPQVYWTFANKAAPYGVVTSWWADLLKDNPDVHTQLWIGIGLYWLNPDDEVTNDPYWNTIGVGDQEIARQLKFNSANENIDGSALFTANSFIANYPNAQSAAAMIKNDLWSSKALVSSMPWKNGVKTKTPIIDSAVYDSNGVTLEWNYTDENTRSFAVYRFDGDEEINLNNPLKLIDKVYKSEDGKQVYTDKNGLKNSKYVVTALNRLSDESDMSNVISAENKNPIEANIVGFDALNDITIKVGDSYILPQKVVANYDNDTSKELPVKWDDSNVDVNQEGTYVIKGQVDGTNIEPSIRIVVNKNNSQIGDNHLSDVKPTNPPKTGDELPILAIGILVILSGYAVVRFRKVKA</sequence>
<dbReference type="Gene3D" id="1.20.1270.90">
    <property type="entry name" value="AF1782-like"/>
    <property type="match status" value="1"/>
</dbReference>
<dbReference type="InterPro" id="IPR013783">
    <property type="entry name" value="Ig-like_fold"/>
</dbReference>
<comment type="caution">
    <text evidence="5">The sequence shown here is derived from an EMBL/GenBank/DDBJ whole genome shotgun (WGS) entry which is preliminary data.</text>
</comment>
<gene>
    <name evidence="5" type="ORF">CP373A1_04910</name>
</gene>
<evidence type="ECO:0000256" key="1">
    <source>
        <dbReference type="ARBA" id="ARBA00022729"/>
    </source>
</evidence>
<accession>A0A174WHU4</accession>